<evidence type="ECO:0000313" key="3">
    <source>
        <dbReference type="Proteomes" id="UP000675880"/>
    </source>
</evidence>
<dbReference type="EMBL" id="CAJNBJ010000001">
    <property type="protein sequence ID" value="CAE6707815.1"/>
    <property type="molecule type" value="Genomic_DNA"/>
</dbReference>
<proteinExistence type="predicted"/>
<dbReference type="Proteomes" id="UP000675880">
    <property type="component" value="Unassembled WGS sequence"/>
</dbReference>
<name>A0ABM8QP79_9BACT</name>
<reference evidence="2 3" key="1">
    <citation type="submission" date="2021-02" db="EMBL/GenBank/DDBJ databases">
        <authorList>
            <person name="Han P."/>
        </authorList>
    </citation>
    <scope>NUCLEOTIDE SEQUENCE [LARGE SCALE GENOMIC DNA]</scope>
    <source>
        <strain evidence="2">Candidatus Nitrospira sp. ZN2</strain>
    </source>
</reference>
<organism evidence="2 3">
    <name type="scientific">Nitrospira defluvii</name>
    <dbReference type="NCBI Taxonomy" id="330214"/>
    <lineage>
        <taxon>Bacteria</taxon>
        <taxon>Pseudomonadati</taxon>
        <taxon>Nitrospirota</taxon>
        <taxon>Nitrospiria</taxon>
        <taxon>Nitrospirales</taxon>
        <taxon>Nitrospiraceae</taxon>
        <taxon>Nitrospira</taxon>
    </lineage>
</organism>
<evidence type="ECO:0000256" key="1">
    <source>
        <dbReference type="SAM" id="MobiDB-lite"/>
    </source>
</evidence>
<accession>A0ABM8QP79</accession>
<feature type="compositionally biased region" description="Polar residues" evidence="1">
    <location>
        <begin position="24"/>
        <end position="40"/>
    </location>
</feature>
<sequence length="92" mass="10056">MPTPDALASLDDTGTLEPPDSCAETGTTRMAREQSATTPRTRAFDQRLRRLLKGRLTETFTLSASLGLKFWDERNKMSAGELSAIQSAPLSL</sequence>
<feature type="region of interest" description="Disordered" evidence="1">
    <location>
        <begin position="1"/>
        <end position="40"/>
    </location>
</feature>
<evidence type="ECO:0000313" key="2">
    <source>
        <dbReference type="EMBL" id="CAE6707815.1"/>
    </source>
</evidence>
<comment type="caution">
    <text evidence="2">The sequence shown here is derived from an EMBL/GenBank/DDBJ whole genome shotgun (WGS) entry which is preliminary data.</text>
</comment>
<keyword evidence="3" id="KW-1185">Reference proteome</keyword>
<protein>
    <submittedName>
        <fullName evidence="2">Uncharacterized protein</fullName>
    </submittedName>
</protein>
<gene>
    <name evidence="2" type="ORF">NSPZN2_11065</name>
</gene>